<protein>
    <submittedName>
        <fullName evidence="2">Uncharacterized protein</fullName>
    </submittedName>
</protein>
<feature type="compositionally biased region" description="Polar residues" evidence="1">
    <location>
        <begin position="49"/>
        <end position="69"/>
    </location>
</feature>
<evidence type="ECO:0000313" key="3">
    <source>
        <dbReference type="Proteomes" id="UP001066276"/>
    </source>
</evidence>
<dbReference type="AlphaFoldDB" id="A0AAV7SQ74"/>
<comment type="caution">
    <text evidence="2">The sequence shown here is derived from an EMBL/GenBank/DDBJ whole genome shotgun (WGS) entry which is preliminary data.</text>
</comment>
<sequence>MCLPAAESAGIQSALQRGEAPGERLRYWERAALELHQVHRGAARIPLQGNPSSASTSKVPGRNSQEPGSANTAFRFLRLGHVVEVTGNAGVILYIYM</sequence>
<evidence type="ECO:0000256" key="1">
    <source>
        <dbReference type="SAM" id="MobiDB-lite"/>
    </source>
</evidence>
<reference evidence="2" key="1">
    <citation type="journal article" date="2022" name="bioRxiv">
        <title>Sequencing and chromosome-scale assembly of the giantPleurodeles waltlgenome.</title>
        <authorList>
            <person name="Brown T."/>
            <person name="Elewa A."/>
            <person name="Iarovenko S."/>
            <person name="Subramanian E."/>
            <person name="Araus A.J."/>
            <person name="Petzold A."/>
            <person name="Susuki M."/>
            <person name="Suzuki K.-i.T."/>
            <person name="Hayashi T."/>
            <person name="Toyoda A."/>
            <person name="Oliveira C."/>
            <person name="Osipova E."/>
            <person name="Leigh N.D."/>
            <person name="Simon A."/>
            <person name="Yun M.H."/>
        </authorList>
    </citation>
    <scope>NUCLEOTIDE SEQUENCE</scope>
    <source>
        <strain evidence="2">20211129_DDA</strain>
        <tissue evidence="2">Liver</tissue>
    </source>
</reference>
<dbReference type="EMBL" id="JANPWB010000008">
    <property type="protein sequence ID" value="KAJ1166223.1"/>
    <property type="molecule type" value="Genomic_DNA"/>
</dbReference>
<evidence type="ECO:0000313" key="2">
    <source>
        <dbReference type="EMBL" id="KAJ1166223.1"/>
    </source>
</evidence>
<gene>
    <name evidence="2" type="ORF">NDU88_006631</name>
</gene>
<name>A0AAV7SQ74_PLEWA</name>
<proteinExistence type="predicted"/>
<keyword evidence="3" id="KW-1185">Reference proteome</keyword>
<organism evidence="2 3">
    <name type="scientific">Pleurodeles waltl</name>
    <name type="common">Iberian ribbed newt</name>
    <dbReference type="NCBI Taxonomy" id="8319"/>
    <lineage>
        <taxon>Eukaryota</taxon>
        <taxon>Metazoa</taxon>
        <taxon>Chordata</taxon>
        <taxon>Craniata</taxon>
        <taxon>Vertebrata</taxon>
        <taxon>Euteleostomi</taxon>
        <taxon>Amphibia</taxon>
        <taxon>Batrachia</taxon>
        <taxon>Caudata</taxon>
        <taxon>Salamandroidea</taxon>
        <taxon>Salamandridae</taxon>
        <taxon>Pleurodelinae</taxon>
        <taxon>Pleurodeles</taxon>
    </lineage>
</organism>
<dbReference type="Proteomes" id="UP001066276">
    <property type="component" value="Chromosome 4_2"/>
</dbReference>
<accession>A0AAV7SQ74</accession>
<feature type="region of interest" description="Disordered" evidence="1">
    <location>
        <begin position="42"/>
        <end position="69"/>
    </location>
</feature>